<keyword evidence="4" id="KW-0597">Phosphoprotein</keyword>
<comment type="catalytic activity">
    <reaction evidence="1">
        <text>ATP + protein L-histidine = ADP + protein N-phospho-L-histidine.</text>
        <dbReference type="EC" id="2.7.13.3"/>
    </reaction>
</comment>
<dbReference type="SUPFAM" id="SSF55874">
    <property type="entry name" value="ATPase domain of HSP90 chaperone/DNA topoisomerase II/histidine kinase"/>
    <property type="match status" value="1"/>
</dbReference>
<feature type="transmembrane region" description="Helical" evidence="13">
    <location>
        <begin position="145"/>
        <end position="165"/>
    </location>
</feature>
<dbReference type="PANTHER" id="PTHR42878:SF7">
    <property type="entry name" value="SENSOR HISTIDINE KINASE GLRK"/>
    <property type="match status" value="1"/>
</dbReference>
<feature type="transmembrane region" description="Helical" evidence="13">
    <location>
        <begin position="6"/>
        <end position="27"/>
    </location>
</feature>
<evidence type="ECO:0000256" key="12">
    <source>
        <dbReference type="ARBA" id="ARBA00023136"/>
    </source>
</evidence>
<dbReference type="GO" id="GO:0030295">
    <property type="term" value="F:protein kinase activator activity"/>
    <property type="evidence" value="ECO:0007669"/>
    <property type="project" value="TreeGrafter"/>
</dbReference>
<dbReference type="GO" id="GO:0000156">
    <property type="term" value="F:phosphorelay response regulator activity"/>
    <property type="evidence" value="ECO:0007669"/>
    <property type="project" value="TreeGrafter"/>
</dbReference>
<dbReference type="Gene3D" id="3.30.565.10">
    <property type="entry name" value="Histidine kinase-like ATPase, C-terminal domain"/>
    <property type="match status" value="1"/>
</dbReference>
<dbReference type="InterPro" id="IPR050351">
    <property type="entry name" value="BphY/WalK/GraS-like"/>
</dbReference>
<evidence type="ECO:0000256" key="10">
    <source>
        <dbReference type="ARBA" id="ARBA00022989"/>
    </source>
</evidence>
<gene>
    <name evidence="15" type="ORF">FKX85_13485</name>
</gene>
<dbReference type="SUPFAM" id="SSF55785">
    <property type="entry name" value="PYP-like sensor domain (PAS domain)"/>
    <property type="match status" value="1"/>
</dbReference>
<dbReference type="EMBL" id="CP041253">
    <property type="protein sequence ID" value="QDH79989.1"/>
    <property type="molecule type" value="Genomic_DNA"/>
</dbReference>
<dbReference type="PANTHER" id="PTHR42878">
    <property type="entry name" value="TWO-COMPONENT HISTIDINE KINASE"/>
    <property type="match status" value="1"/>
</dbReference>
<dbReference type="Pfam" id="PF13426">
    <property type="entry name" value="PAS_9"/>
    <property type="match status" value="1"/>
</dbReference>
<dbReference type="InterPro" id="IPR031621">
    <property type="entry name" value="HisKA_7TM"/>
</dbReference>
<dbReference type="OrthoDB" id="1269247at2"/>
<evidence type="ECO:0000313" key="15">
    <source>
        <dbReference type="EMBL" id="QDH79989.1"/>
    </source>
</evidence>
<keyword evidence="10 13" id="KW-1133">Transmembrane helix</keyword>
<evidence type="ECO:0000256" key="7">
    <source>
        <dbReference type="ARBA" id="ARBA00022741"/>
    </source>
</evidence>
<keyword evidence="9" id="KW-0067">ATP-binding</keyword>
<dbReference type="CDD" id="cd00082">
    <property type="entry name" value="HisKA"/>
    <property type="match status" value="1"/>
</dbReference>
<proteinExistence type="predicted"/>
<dbReference type="InterPro" id="IPR036890">
    <property type="entry name" value="HATPase_C_sf"/>
</dbReference>
<keyword evidence="7" id="KW-0547">Nucleotide-binding</keyword>
<evidence type="ECO:0000256" key="13">
    <source>
        <dbReference type="SAM" id="Phobius"/>
    </source>
</evidence>
<evidence type="ECO:0000256" key="5">
    <source>
        <dbReference type="ARBA" id="ARBA00022679"/>
    </source>
</evidence>
<dbReference type="InterPro" id="IPR005467">
    <property type="entry name" value="His_kinase_dom"/>
</dbReference>
<dbReference type="GO" id="GO:0005524">
    <property type="term" value="F:ATP binding"/>
    <property type="evidence" value="ECO:0007669"/>
    <property type="project" value="UniProtKB-KW"/>
</dbReference>
<dbReference type="InterPro" id="IPR003661">
    <property type="entry name" value="HisK_dim/P_dom"/>
</dbReference>
<dbReference type="GO" id="GO:0007234">
    <property type="term" value="P:osmosensory signaling via phosphorelay pathway"/>
    <property type="evidence" value="ECO:0007669"/>
    <property type="project" value="TreeGrafter"/>
</dbReference>
<accession>A0A514CJJ5</accession>
<dbReference type="Gene3D" id="1.10.287.130">
    <property type="match status" value="1"/>
</dbReference>
<keyword evidence="5" id="KW-0808">Transferase</keyword>
<dbReference type="InterPro" id="IPR035965">
    <property type="entry name" value="PAS-like_dom_sf"/>
</dbReference>
<protein>
    <recommendedName>
        <fullName evidence="3">histidine kinase</fullName>
        <ecNumber evidence="3">2.7.13.3</ecNumber>
    </recommendedName>
</protein>
<reference evidence="15 16" key="1">
    <citation type="submission" date="2019-06" db="EMBL/GenBank/DDBJ databases">
        <title>Echinicola alkalisoli sp. nov. isolated from saline soil.</title>
        <authorList>
            <person name="Sun J.-Q."/>
            <person name="Xu L."/>
        </authorList>
    </citation>
    <scope>NUCLEOTIDE SEQUENCE [LARGE SCALE GENOMIC DNA]</scope>
    <source>
        <strain evidence="15 16">LN3S3</strain>
    </source>
</reference>
<dbReference type="GO" id="GO:0000155">
    <property type="term" value="F:phosphorelay sensor kinase activity"/>
    <property type="evidence" value="ECO:0007669"/>
    <property type="project" value="InterPro"/>
</dbReference>
<dbReference type="RefSeq" id="WP_141615226.1">
    <property type="nucleotide sequence ID" value="NZ_CP041253.1"/>
</dbReference>
<evidence type="ECO:0000256" key="6">
    <source>
        <dbReference type="ARBA" id="ARBA00022692"/>
    </source>
</evidence>
<dbReference type="AlphaFoldDB" id="A0A514CJJ5"/>
<comment type="subcellular location">
    <subcellularLocation>
        <location evidence="2">Membrane</location>
        <topology evidence="2">Multi-pass membrane protein</topology>
    </subcellularLocation>
</comment>
<dbReference type="SMART" id="SM00387">
    <property type="entry name" value="HATPase_c"/>
    <property type="match status" value="1"/>
</dbReference>
<evidence type="ECO:0000313" key="16">
    <source>
        <dbReference type="Proteomes" id="UP000316614"/>
    </source>
</evidence>
<dbReference type="Proteomes" id="UP000316614">
    <property type="component" value="Chromosome"/>
</dbReference>
<evidence type="ECO:0000256" key="3">
    <source>
        <dbReference type="ARBA" id="ARBA00012438"/>
    </source>
</evidence>
<dbReference type="InterPro" id="IPR004358">
    <property type="entry name" value="Sig_transdc_His_kin-like_C"/>
</dbReference>
<dbReference type="CDD" id="cd00130">
    <property type="entry name" value="PAS"/>
    <property type="match status" value="1"/>
</dbReference>
<feature type="transmembrane region" description="Helical" evidence="13">
    <location>
        <begin position="62"/>
        <end position="86"/>
    </location>
</feature>
<evidence type="ECO:0000256" key="11">
    <source>
        <dbReference type="ARBA" id="ARBA00023012"/>
    </source>
</evidence>
<evidence type="ECO:0000256" key="8">
    <source>
        <dbReference type="ARBA" id="ARBA00022777"/>
    </source>
</evidence>
<keyword evidence="16" id="KW-1185">Reference proteome</keyword>
<evidence type="ECO:0000256" key="4">
    <source>
        <dbReference type="ARBA" id="ARBA00022553"/>
    </source>
</evidence>
<dbReference type="NCBIfam" id="TIGR00229">
    <property type="entry name" value="sensory_box"/>
    <property type="match status" value="1"/>
</dbReference>
<evidence type="ECO:0000259" key="14">
    <source>
        <dbReference type="PROSITE" id="PS50109"/>
    </source>
</evidence>
<feature type="transmembrane region" description="Helical" evidence="13">
    <location>
        <begin position="34"/>
        <end position="50"/>
    </location>
</feature>
<dbReference type="InterPro" id="IPR003594">
    <property type="entry name" value="HATPase_dom"/>
</dbReference>
<evidence type="ECO:0000256" key="1">
    <source>
        <dbReference type="ARBA" id="ARBA00000085"/>
    </source>
</evidence>
<evidence type="ECO:0000256" key="9">
    <source>
        <dbReference type="ARBA" id="ARBA00022840"/>
    </source>
</evidence>
<dbReference type="SUPFAM" id="SSF47384">
    <property type="entry name" value="Homodimeric domain of signal transducing histidine kinase"/>
    <property type="match status" value="1"/>
</dbReference>
<keyword evidence="8" id="KW-0418">Kinase</keyword>
<dbReference type="InterPro" id="IPR000014">
    <property type="entry name" value="PAS"/>
</dbReference>
<sequence>MEFSLSSYSLSLLVFAVVVLLLAVFLFTRLSKDVRWFGAMMIAVSIWAASDGVMVGMDRLEAMLLVVDFEYIGIALVPVFWLLFVLKFVGKEAWLSPRWVACQFIFPLISMIMVWTNDLHHLHYQNAEIVEINGLFALLTAKGPWYIIHTSYFYLAIGYGVYLLIRRCFSTKGMYQKQTLIILTGTMVPWIANILVVFQVGPFNGIDPTPHAFMGTCLIVFIGFFKVGLFDIKPIARNIIVDSMKNGMLVIDGAQRVVDVNPYFTRLIKRNAEDITGKHISDLGFDEEDWKSLVENDDGVVIEKMITLDGVNRYFEVISKFLKEGEREYPGRLILFRDITQFIQDQKRLELQAKELTELNATKDRLLSIISHDLRNPVHSLTQFLEMVESGWVKEDEFRSMLPAFAKNLKDVSGFMENLLQWAQTQLKGESIQAVNINVSNEVDEVISLFKNYLDTKGIHLKFIAENATYAFGDLNMIRLVIRNLISNAIKFCEKGDEIHIQIDAKGELVEVIVEDTGVGIAAENVERIFSSKPFTTIGTQNEKGTGLGLMLCKDFVEKNGGEIWVESELGNGASFHFTIPQMVTKEASNA</sequence>
<dbReference type="Pfam" id="PF02518">
    <property type="entry name" value="HATPase_c"/>
    <property type="match status" value="1"/>
</dbReference>
<name>A0A514CJJ5_9BACT</name>
<evidence type="ECO:0000256" key="2">
    <source>
        <dbReference type="ARBA" id="ARBA00004141"/>
    </source>
</evidence>
<feature type="domain" description="Histidine kinase" evidence="14">
    <location>
        <begin position="369"/>
        <end position="584"/>
    </location>
</feature>
<dbReference type="GO" id="GO:0016020">
    <property type="term" value="C:membrane"/>
    <property type="evidence" value="ECO:0007669"/>
    <property type="project" value="UniProtKB-SubCell"/>
</dbReference>
<dbReference type="PROSITE" id="PS50109">
    <property type="entry name" value="HIS_KIN"/>
    <property type="match status" value="1"/>
</dbReference>
<dbReference type="PRINTS" id="PR00344">
    <property type="entry name" value="BCTRLSENSOR"/>
</dbReference>
<dbReference type="SMART" id="SM00388">
    <property type="entry name" value="HisKA"/>
    <property type="match status" value="1"/>
</dbReference>
<dbReference type="Gene3D" id="3.30.450.20">
    <property type="entry name" value="PAS domain"/>
    <property type="match status" value="1"/>
</dbReference>
<dbReference type="Pfam" id="PF16927">
    <property type="entry name" value="HisKA_7TM"/>
    <property type="match status" value="1"/>
</dbReference>
<feature type="transmembrane region" description="Helical" evidence="13">
    <location>
        <begin position="98"/>
        <end position="116"/>
    </location>
</feature>
<keyword evidence="12 13" id="KW-0472">Membrane</keyword>
<keyword evidence="11" id="KW-0902">Two-component regulatory system</keyword>
<feature type="transmembrane region" description="Helical" evidence="13">
    <location>
        <begin position="180"/>
        <end position="200"/>
    </location>
</feature>
<feature type="transmembrane region" description="Helical" evidence="13">
    <location>
        <begin position="212"/>
        <end position="230"/>
    </location>
</feature>
<dbReference type="InterPro" id="IPR036097">
    <property type="entry name" value="HisK_dim/P_sf"/>
</dbReference>
<organism evidence="15 16">
    <name type="scientific">Echinicola soli</name>
    <dbReference type="NCBI Taxonomy" id="2591634"/>
    <lineage>
        <taxon>Bacteria</taxon>
        <taxon>Pseudomonadati</taxon>
        <taxon>Bacteroidota</taxon>
        <taxon>Cytophagia</taxon>
        <taxon>Cytophagales</taxon>
        <taxon>Cyclobacteriaceae</taxon>
        <taxon>Echinicola</taxon>
    </lineage>
</organism>
<dbReference type="KEGG" id="echi:FKX85_13485"/>
<keyword evidence="6 13" id="KW-0812">Transmembrane</keyword>
<dbReference type="EC" id="2.7.13.3" evidence="3"/>